<dbReference type="PANTHER" id="PTHR21641">
    <property type="entry name" value="TRANSLATION INITIATION FACTOR-RELATED"/>
    <property type="match status" value="1"/>
</dbReference>
<dbReference type="Proteomes" id="UP000799437">
    <property type="component" value="Unassembled WGS sequence"/>
</dbReference>
<evidence type="ECO:0000259" key="4">
    <source>
        <dbReference type="Pfam" id="PF01176"/>
    </source>
</evidence>
<dbReference type="GO" id="GO:0003743">
    <property type="term" value="F:translation initiation factor activity"/>
    <property type="evidence" value="ECO:0007669"/>
    <property type="project" value="InterPro"/>
</dbReference>
<organism evidence="5 6">
    <name type="scientific">Pseudovirgaria hyperparasitica</name>
    <dbReference type="NCBI Taxonomy" id="470096"/>
    <lineage>
        <taxon>Eukaryota</taxon>
        <taxon>Fungi</taxon>
        <taxon>Dikarya</taxon>
        <taxon>Ascomycota</taxon>
        <taxon>Pezizomycotina</taxon>
        <taxon>Dothideomycetes</taxon>
        <taxon>Dothideomycetes incertae sedis</taxon>
        <taxon>Acrospermales</taxon>
        <taxon>Acrospermaceae</taxon>
        <taxon>Pseudovirgaria</taxon>
    </lineage>
</organism>
<evidence type="ECO:0000256" key="2">
    <source>
        <dbReference type="ARBA" id="ARBA00022884"/>
    </source>
</evidence>
<dbReference type="GeneID" id="54485513"/>
<dbReference type="Pfam" id="PF01176">
    <property type="entry name" value="eIF-1a"/>
    <property type="match status" value="1"/>
</dbReference>
<dbReference type="InterPro" id="IPR012340">
    <property type="entry name" value="NA-bd_OB-fold"/>
</dbReference>
<dbReference type="InterPro" id="IPR006196">
    <property type="entry name" value="RNA-binding_domain_S1_IF1"/>
</dbReference>
<dbReference type="EMBL" id="ML996577">
    <property type="protein sequence ID" value="KAF2755437.1"/>
    <property type="molecule type" value="Genomic_DNA"/>
</dbReference>
<name>A0A6A6W1I9_9PEZI</name>
<protein>
    <submittedName>
        <fullName evidence="5">Nucleic acid-binding protein</fullName>
    </submittedName>
</protein>
<dbReference type="InterPro" id="IPR001253">
    <property type="entry name" value="TIF_eIF-1A"/>
</dbReference>
<evidence type="ECO:0000313" key="6">
    <source>
        <dbReference type="Proteomes" id="UP000799437"/>
    </source>
</evidence>
<keyword evidence="2" id="KW-0694">RNA-binding</keyword>
<dbReference type="AlphaFoldDB" id="A0A6A6W1I9"/>
<sequence length="134" mass="15253">MPRPKHLLQKTAEITASPPDSLAEDHKIARVIKATGNNLYSVTVPASTTPILVELPSKFRNLIWIKRGGYVVVDTTERERDNKISGEIVNVVREQKGWMKMPYWPKEFVGREEEEESDEEDSRAGKMPSSDEED</sequence>
<proteinExistence type="inferred from homology"/>
<dbReference type="GO" id="GO:0005634">
    <property type="term" value="C:nucleus"/>
    <property type="evidence" value="ECO:0007669"/>
    <property type="project" value="TreeGrafter"/>
</dbReference>
<comment type="similarity">
    <text evidence="1">Belongs to the EIF1AD family.</text>
</comment>
<feature type="domain" description="S1-like" evidence="4">
    <location>
        <begin position="26"/>
        <end position="91"/>
    </location>
</feature>
<gene>
    <name evidence="5" type="ORF">EJ05DRAFT_478450</name>
</gene>
<keyword evidence="6" id="KW-1185">Reference proteome</keyword>
<dbReference type="InterPro" id="IPR039294">
    <property type="entry name" value="EIF1AD"/>
</dbReference>
<evidence type="ECO:0000256" key="1">
    <source>
        <dbReference type="ARBA" id="ARBA00007340"/>
    </source>
</evidence>
<dbReference type="RefSeq" id="XP_033597888.1">
    <property type="nucleotide sequence ID" value="XM_033744459.1"/>
</dbReference>
<dbReference type="SUPFAM" id="SSF50249">
    <property type="entry name" value="Nucleic acid-binding proteins"/>
    <property type="match status" value="1"/>
</dbReference>
<dbReference type="Gene3D" id="2.40.50.140">
    <property type="entry name" value="Nucleic acid-binding proteins"/>
    <property type="match status" value="1"/>
</dbReference>
<reference evidence="5" key="1">
    <citation type="journal article" date="2020" name="Stud. Mycol.">
        <title>101 Dothideomycetes genomes: a test case for predicting lifestyles and emergence of pathogens.</title>
        <authorList>
            <person name="Haridas S."/>
            <person name="Albert R."/>
            <person name="Binder M."/>
            <person name="Bloem J."/>
            <person name="Labutti K."/>
            <person name="Salamov A."/>
            <person name="Andreopoulos B."/>
            <person name="Baker S."/>
            <person name="Barry K."/>
            <person name="Bills G."/>
            <person name="Bluhm B."/>
            <person name="Cannon C."/>
            <person name="Castanera R."/>
            <person name="Culley D."/>
            <person name="Daum C."/>
            <person name="Ezra D."/>
            <person name="Gonzalez J."/>
            <person name="Henrissat B."/>
            <person name="Kuo A."/>
            <person name="Liang C."/>
            <person name="Lipzen A."/>
            <person name="Lutzoni F."/>
            <person name="Magnuson J."/>
            <person name="Mondo S."/>
            <person name="Nolan M."/>
            <person name="Ohm R."/>
            <person name="Pangilinan J."/>
            <person name="Park H.-J."/>
            <person name="Ramirez L."/>
            <person name="Alfaro M."/>
            <person name="Sun H."/>
            <person name="Tritt A."/>
            <person name="Yoshinaga Y."/>
            <person name="Zwiers L.-H."/>
            <person name="Turgeon B."/>
            <person name="Goodwin S."/>
            <person name="Spatafora J."/>
            <person name="Crous P."/>
            <person name="Grigoriev I."/>
        </authorList>
    </citation>
    <scope>NUCLEOTIDE SEQUENCE</scope>
    <source>
        <strain evidence="5">CBS 121739</strain>
    </source>
</reference>
<evidence type="ECO:0000313" key="5">
    <source>
        <dbReference type="EMBL" id="KAF2755437.1"/>
    </source>
</evidence>
<dbReference type="OrthoDB" id="1738325at2759"/>
<feature type="region of interest" description="Disordered" evidence="3">
    <location>
        <begin position="108"/>
        <end position="134"/>
    </location>
</feature>
<accession>A0A6A6W1I9</accession>
<dbReference type="PANTHER" id="PTHR21641:SF0">
    <property type="entry name" value="RNA-BINDING PROTEIN EIF1AD-RELATED"/>
    <property type="match status" value="1"/>
</dbReference>
<dbReference type="GO" id="GO:0003723">
    <property type="term" value="F:RNA binding"/>
    <property type="evidence" value="ECO:0007669"/>
    <property type="project" value="UniProtKB-KW"/>
</dbReference>
<dbReference type="SMART" id="SM00652">
    <property type="entry name" value="eIF1a"/>
    <property type="match status" value="1"/>
</dbReference>
<feature type="compositionally biased region" description="Acidic residues" evidence="3">
    <location>
        <begin position="112"/>
        <end position="121"/>
    </location>
</feature>
<evidence type="ECO:0000256" key="3">
    <source>
        <dbReference type="SAM" id="MobiDB-lite"/>
    </source>
</evidence>